<comment type="similarity">
    <text evidence="1 18">Belongs to the ApbE family.</text>
</comment>
<dbReference type="eggNOG" id="COG1477">
    <property type="taxonomic scope" value="Bacteria"/>
</dbReference>
<name>Q12QK0_SHEDO</name>
<evidence type="ECO:0000313" key="21">
    <source>
        <dbReference type="Proteomes" id="UP000001982"/>
    </source>
</evidence>
<proteinExistence type="inferred from homology"/>
<keyword evidence="5" id="KW-0997">Cell inner membrane</keyword>
<evidence type="ECO:0000256" key="12">
    <source>
        <dbReference type="ARBA" id="ARBA00023136"/>
    </source>
</evidence>
<evidence type="ECO:0000256" key="11">
    <source>
        <dbReference type="ARBA" id="ARBA00022842"/>
    </source>
</evidence>
<dbReference type="HOGENOM" id="CLU_044403_0_0_6"/>
<dbReference type="STRING" id="318161.Sden_0988"/>
<dbReference type="PANTHER" id="PTHR30040">
    <property type="entry name" value="THIAMINE BIOSYNTHESIS LIPOPROTEIN APBE"/>
    <property type="match status" value="1"/>
</dbReference>
<keyword evidence="6 18" id="KW-0285">Flavoprotein</keyword>
<evidence type="ECO:0000256" key="9">
    <source>
        <dbReference type="ARBA" id="ARBA00022729"/>
    </source>
</evidence>
<evidence type="ECO:0000256" key="3">
    <source>
        <dbReference type="ARBA" id="ARBA00016337"/>
    </source>
</evidence>
<keyword evidence="12" id="KW-0472">Membrane</keyword>
<accession>Q12QK0</accession>
<comment type="catalytic activity">
    <reaction evidence="16 18">
        <text>L-threonyl-[protein] + FAD = FMN-L-threonyl-[protein] + AMP + H(+)</text>
        <dbReference type="Rhea" id="RHEA:36847"/>
        <dbReference type="Rhea" id="RHEA-COMP:11060"/>
        <dbReference type="Rhea" id="RHEA-COMP:11061"/>
        <dbReference type="ChEBI" id="CHEBI:15378"/>
        <dbReference type="ChEBI" id="CHEBI:30013"/>
        <dbReference type="ChEBI" id="CHEBI:57692"/>
        <dbReference type="ChEBI" id="CHEBI:74257"/>
        <dbReference type="ChEBI" id="CHEBI:456215"/>
        <dbReference type="EC" id="2.7.1.180"/>
    </reaction>
</comment>
<feature type="binding site" evidence="19">
    <location>
        <position position="322"/>
    </location>
    <ligand>
        <name>Mg(2+)</name>
        <dbReference type="ChEBI" id="CHEBI:18420"/>
    </ligand>
</feature>
<comment type="subcellular location">
    <subcellularLocation>
        <location evidence="17">Cell inner membrane</location>
        <topology evidence="17">Lipid-anchor</topology>
        <orientation evidence="17">Periplasmic side</orientation>
    </subcellularLocation>
</comment>
<dbReference type="PANTHER" id="PTHR30040:SF2">
    <property type="entry name" value="FAD:PROTEIN FMN TRANSFERASE"/>
    <property type="match status" value="1"/>
</dbReference>
<dbReference type="AlphaFoldDB" id="Q12QK0"/>
<evidence type="ECO:0000256" key="14">
    <source>
        <dbReference type="ARBA" id="ARBA00023288"/>
    </source>
</evidence>
<keyword evidence="11 18" id="KW-0460">Magnesium</keyword>
<evidence type="ECO:0000256" key="7">
    <source>
        <dbReference type="ARBA" id="ARBA00022679"/>
    </source>
</evidence>
<evidence type="ECO:0000256" key="19">
    <source>
        <dbReference type="PIRSR" id="PIRSR006268-2"/>
    </source>
</evidence>
<evidence type="ECO:0000256" key="2">
    <source>
        <dbReference type="ARBA" id="ARBA00011955"/>
    </source>
</evidence>
<dbReference type="FunFam" id="3.10.520.10:FF:000001">
    <property type="entry name" value="FAD:protein FMN transferase"/>
    <property type="match status" value="1"/>
</dbReference>
<feature type="binding site" evidence="19">
    <location>
        <position position="208"/>
    </location>
    <ligand>
        <name>Mg(2+)</name>
        <dbReference type="ChEBI" id="CHEBI:18420"/>
    </ligand>
</feature>
<dbReference type="InterPro" id="IPR024932">
    <property type="entry name" value="ApbE"/>
</dbReference>
<evidence type="ECO:0000256" key="18">
    <source>
        <dbReference type="PIRNR" id="PIRNR006268"/>
    </source>
</evidence>
<keyword evidence="21" id="KW-1185">Reference proteome</keyword>
<dbReference type="PIRSF" id="PIRSF006268">
    <property type="entry name" value="ApbE"/>
    <property type="match status" value="1"/>
</dbReference>
<comment type="cofactor">
    <cofactor evidence="19">
        <name>Mg(2+)</name>
        <dbReference type="ChEBI" id="CHEBI:18420"/>
    </cofactor>
    <cofactor evidence="19">
        <name>Mn(2+)</name>
        <dbReference type="ChEBI" id="CHEBI:29035"/>
    </cofactor>
    <text evidence="19">Magnesium. Can also use manganese.</text>
</comment>
<keyword evidence="7 18" id="KW-0808">Transferase</keyword>
<evidence type="ECO:0000256" key="15">
    <source>
        <dbReference type="ARBA" id="ARBA00031306"/>
    </source>
</evidence>
<evidence type="ECO:0000256" key="10">
    <source>
        <dbReference type="ARBA" id="ARBA00022827"/>
    </source>
</evidence>
<keyword evidence="8 18" id="KW-0479">Metal-binding</keyword>
<dbReference type="KEGG" id="sdn:Sden_0988"/>
<keyword evidence="9" id="KW-0732">Signal</keyword>
<evidence type="ECO:0000256" key="6">
    <source>
        <dbReference type="ARBA" id="ARBA00022630"/>
    </source>
</evidence>
<organism evidence="20 21">
    <name type="scientific">Shewanella denitrificans (strain OS217 / ATCC BAA-1090 / DSM 15013)</name>
    <dbReference type="NCBI Taxonomy" id="318161"/>
    <lineage>
        <taxon>Bacteria</taxon>
        <taxon>Pseudomonadati</taxon>
        <taxon>Pseudomonadota</taxon>
        <taxon>Gammaproteobacteria</taxon>
        <taxon>Alteromonadales</taxon>
        <taxon>Shewanellaceae</taxon>
        <taxon>Shewanella</taxon>
    </lineage>
</organism>
<dbReference type="EMBL" id="CP000302">
    <property type="protein sequence ID" value="ABE54276.1"/>
    <property type="molecule type" value="Genomic_DNA"/>
</dbReference>
<evidence type="ECO:0000256" key="16">
    <source>
        <dbReference type="ARBA" id="ARBA00048540"/>
    </source>
</evidence>
<evidence type="ECO:0000313" key="20">
    <source>
        <dbReference type="EMBL" id="ABE54276.1"/>
    </source>
</evidence>
<dbReference type="GO" id="GO:0046872">
    <property type="term" value="F:metal ion binding"/>
    <property type="evidence" value="ECO:0007669"/>
    <property type="project" value="UniProtKB-UniRule"/>
</dbReference>
<reference evidence="20 21" key="1">
    <citation type="submission" date="2006-03" db="EMBL/GenBank/DDBJ databases">
        <title>Complete sequence of Shewanella denitrificans OS217.</title>
        <authorList>
            <consortium name="US DOE Joint Genome Institute"/>
            <person name="Copeland A."/>
            <person name="Lucas S."/>
            <person name="Lapidus A."/>
            <person name="Barry K."/>
            <person name="Detter J.C."/>
            <person name="Glavina del Rio T."/>
            <person name="Hammon N."/>
            <person name="Israni S."/>
            <person name="Dalin E."/>
            <person name="Tice H."/>
            <person name="Pitluck S."/>
            <person name="Brettin T."/>
            <person name="Bruce D."/>
            <person name="Han C."/>
            <person name="Tapia R."/>
            <person name="Gilna P."/>
            <person name="Kiss H."/>
            <person name="Schmutz J."/>
            <person name="Larimer F."/>
            <person name="Land M."/>
            <person name="Hauser L."/>
            <person name="Kyrpides N."/>
            <person name="Lykidis A."/>
            <person name="Richardson P."/>
        </authorList>
    </citation>
    <scope>NUCLEOTIDE SEQUENCE [LARGE SCALE GENOMIC DNA]</scope>
    <source>
        <strain evidence="21">OS217 / ATCC BAA-1090 / DSM 15013</strain>
    </source>
</reference>
<keyword evidence="13" id="KW-0564">Palmitate</keyword>
<dbReference type="Proteomes" id="UP000001982">
    <property type="component" value="Chromosome"/>
</dbReference>
<dbReference type="Pfam" id="PF02424">
    <property type="entry name" value="ApbE"/>
    <property type="match status" value="1"/>
</dbReference>
<keyword evidence="14 20" id="KW-0449">Lipoprotein</keyword>
<keyword evidence="4" id="KW-1003">Cell membrane</keyword>
<evidence type="ECO:0000256" key="4">
    <source>
        <dbReference type="ARBA" id="ARBA00022475"/>
    </source>
</evidence>
<dbReference type="EC" id="2.7.1.180" evidence="2 18"/>
<protein>
    <recommendedName>
        <fullName evidence="3 18">FAD:protein FMN transferase</fullName>
        <ecNumber evidence="2 18">2.7.1.180</ecNumber>
    </recommendedName>
    <alternativeName>
        <fullName evidence="15 18">Flavin transferase</fullName>
    </alternativeName>
</protein>
<dbReference type="GO" id="GO:0005886">
    <property type="term" value="C:plasma membrane"/>
    <property type="evidence" value="ECO:0007669"/>
    <property type="project" value="UniProtKB-SubCell"/>
</dbReference>
<evidence type="ECO:0000256" key="8">
    <source>
        <dbReference type="ARBA" id="ARBA00022723"/>
    </source>
</evidence>
<sequence length="370" mass="40125">MKTKLQSCGCSGDRVFTSCNFFIKETILIMMTPSLKNLSLLALIWLLSACSQPNEVIALSGNTMGTTYNIKLNAHEGLLEAKALQAEIDLALEQVNDQMSTYRKTSELSQFNQLSVGETVQVSSDTIKVIAEGKRLHELTSGALDITLGPLVNLWGFGPDKKPLTVPTVEEIAAAKAKTGMDGFAIQATESQGALLKQKDGIYVDLSAIAKGFGVDKIASLLDQHQVSGYLVEIGGELRVKGSKNDSSPWRIAIEQPTTDGREIQQVIAPGTMGLATSGDYRNYFEDEGQRFSHLIDPRTGMPIKHTLASVTVLHPECMTADGLATAMMVLGTQASLALAKEQNLAIMLIEKQQQGFQVFYSEAFKAYVN</sequence>
<gene>
    <name evidence="20" type="ordered locus">Sden_0988</name>
</gene>
<dbReference type="Gene3D" id="3.10.520.10">
    <property type="entry name" value="ApbE-like domains"/>
    <property type="match status" value="1"/>
</dbReference>
<dbReference type="InterPro" id="IPR003374">
    <property type="entry name" value="ApbE-like_sf"/>
</dbReference>
<dbReference type="GO" id="GO:0016740">
    <property type="term" value="F:transferase activity"/>
    <property type="evidence" value="ECO:0007669"/>
    <property type="project" value="UniProtKB-UniRule"/>
</dbReference>
<evidence type="ECO:0000256" key="1">
    <source>
        <dbReference type="ARBA" id="ARBA00008282"/>
    </source>
</evidence>
<keyword evidence="10 18" id="KW-0274">FAD</keyword>
<evidence type="ECO:0000256" key="13">
    <source>
        <dbReference type="ARBA" id="ARBA00023139"/>
    </source>
</evidence>
<evidence type="ECO:0000256" key="5">
    <source>
        <dbReference type="ARBA" id="ARBA00022519"/>
    </source>
</evidence>
<dbReference type="SUPFAM" id="SSF143631">
    <property type="entry name" value="ApbE-like"/>
    <property type="match status" value="1"/>
</dbReference>
<feature type="binding site" evidence="19">
    <location>
        <position position="326"/>
    </location>
    <ligand>
        <name>Mg(2+)</name>
        <dbReference type="ChEBI" id="CHEBI:18420"/>
    </ligand>
</feature>
<evidence type="ECO:0000256" key="17">
    <source>
        <dbReference type="ARBA" id="ARBA00060485"/>
    </source>
</evidence>